<dbReference type="InterPro" id="IPR013087">
    <property type="entry name" value="Znf_C2H2_type"/>
</dbReference>
<feature type="compositionally biased region" description="Polar residues" evidence="6">
    <location>
        <begin position="90"/>
        <end position="100"/>
    </location>
</feature>
<keyword evidence="8" id="KW-1185">Reference proteome</keyword>
<dbReference type="InterPro" id="IPR003604">
    <property type="entry name" value="Matrin/U1-like-C_Znf_C2H2"/>
</dbReference>
<keyword evidence="4" id="KW-0862">Zinc</keyword>
<dbReference type="PANTHER" id="PTHR24408">
    <property type="entry name" value="ZINC FINGER PROTEIN"/>
    <property type="match status" value="1"/>
</dbReference>
<evidence type="ECO:0000256" key="4">
    <source>
        <dbReference type="ARBA" id="ARBA00022833"/>
    </source>
</evidence>
<evidence type="ECO:0000256" key="6">
    <source>
        <dbReference type="SAM" id="MobiDB-lite"/>
    </source>
</evidence>
<feature type="region of interest" description="Disordered" evidence="6">
    <location>
        <begin position="78"/>
        <end position="161"/>
    </location>
</feature>
<feature type="domain" description="C2H2-type" evidence="7">
    <location>
        <begin position="800"/>
        <end position="830"/>
    </location>
</feature>
<dbReference type="RefSeq" id="XP_013794735.1">
    <property type="nucleotide sequence ID" value="XM_013939281.2"/>
</dbReference>
<evidence type="ECO:0000256" key="2">
    <source>
        <dbReference type="ARBA" id="ARBA00022737"/>
    </source>
</evidence>
<dbReference type="Proteomes" id="UP000694941">
    <property type="component" value="Unplaced"/>
</dbReference>
<keyword evidence="1" id="KW-0479">Metal-binding</keyword>
<dbReference type="SMART" id="SM00355">
    <property type="entry name" value="ZnF_C2H2"/>
    <property type="match status" value="17"/>
</dbReference>
<sequence length="1061" mass="122576">MDMDDDTHLCLRCNSTIIGLDNYVIHRKEHCTVAKPDTTNQFPSNSVSGYQSVTDVFQSNTCTPSASDFFSYLELQSTATPSDPSKKELTSSFQQGTRTYSEQEEESDHEFGNHDVFEESDDDTHPPQSHTGGKWKPGSRPEQYTRNQWERNPSSGEDDEDLNLALSEPSIQRQDHEEKVKKKLECKLCNRKYSDKGSYERHLDTRLHFKRSHLERDVRCLTSGIGLDSSKQQFKKAQRLIHLPQKGGFVKSTLKTELKCIQCCKRFVKPYEFALHLLSDKHRQAFNLREDWVNHVLQNEAVMVKSLLFRCLICSFYFAQQECFLAHVREKQHLQKAAQARRSLICTSCQYECYANDEMLNHLTSAVHNKNVTEILPQHPVILSENSIRKSCDICPKQCEIKKCVLSSEKKIRKENSSDSVINPYINNLTVLNNRSLKISKNGHKSKLIRENIVKMIKNTEYKMRKNWCCKECKKEFGKLDYYKHVLSSHPENCHECKICKIKFFSSSKLQKHMNTAYHKKQERVKTRHAKHEGNLICEMCNCGFLTLADIIFHKIDFHHSEGLEMHVVGNVEKMQESMKEVDYQFIRNEKKNIKDIQKRYPCPYCRRIFSRAVLRSHLIVHTGEKPHTCHICRATFTQKGTLMVHIKRHLGIKKMKCDHCNYACVTKGALNRHLQVHLVERPRPFLCEECGSSHSDRGSLNYHMKIHLKKFDYKCPVDGCHHACRSKSELKIHMCSHTNERPYLCDKCGYAGKTSGQLKKHQKCHTGEKPFKCRYCSYSATFSSHLRRHMRLHTGSKPYQCPYCSYSCNTQENIRKHILKTKKHIGKKMYPCRFCEFGCNDFQEYKKHLLDYHLEHFPEGERDIDSSYVSGLYTKDNTNVDDGFIPIDTLGSQSELRETSSCSLSRKHCKTRRKKNNTTDDLRGATVIKDEGNIVEIPEMARLQEVDHVEISTVSEATVKGVTVTAQANSSALTLDNFEPKVDLHQAVTGVSDTGVLSNTRIELATSDFFITDNPDYFSSEQTLVEELPDSLHGSVTHGYEYTTYTEENNAETIIIYMPV</sequence>
<dbReference type="SMART" id="SM00451">
    <property type="entry name" value="ZnF_U1"/>
    <property type="match status" value="5"/>
</dbReference>
<evidence type="ECO:0000313" key="9">
    <source>
        <dbReference type="RefSeq" id="XP_013794735.1"/>
    </source>
</evidence>
<dbReference type="PANTHER" id="PTHR24408:SF58">
    <property type="entry name" value="TRANSCRIPTION FACTOR (TFIIIA), PUTATIVE (AFU_ORTHOLOGUE AFUA_1G05150)-RELATED"/>
    <property type="match status" value="1"/>
</dbReference>
<feature type="domain" description="C2H2-type" evidence="7">
    <location>
        <begin position="686"/>
        <end position="713"/>
    </location>
</feature>
<accession>A0ABM1S382</accession>
<protein>
    <submittedName>
        <fullName evidence="9 10">Zinc finger protein 26-like</fullName>
    </submittedName>
</protein>
<feature type="domain" description="C2H2-type" evidence="7">
    <location>
        <begin position="628"/>
        <end position="655"/>
    </location>
</feature>
<gene>
    <name evidence="9 10" type="primary">LOC106478720</name>
</gene>
<evidence type="ECO:0000313" key="8">
    <source>
        <dbReference type="Proteomes" id="UP000694941"/>
    </source>
</evidence>
<feature type="domain" description="C2H2-type" evidence="7">
    <location>
        <begin position="714"/>
        <end position="743"/>
    </location>
</feature>
<name>A0ABM1S382_LIMPO</name>
<dbReference type="GeneID" id="106478720"/>
<evidence type="ECO:0000259" key="7">
    <source>
        <dbReference type="PROSITE" id="PS50157"/>
    </source>
</evidence>
<feature type="domain" description="C2H2-type" evidence="7">
    <location>
        <begin position="772"/>
        <end position="799"/>
    </location>
</feature>
<feature type="domain" description="C2H2-type" evidence="7">
    <location>
        <begin position="744"/>
        <end position="771"/>
    </location>
</feature>
<dbReference type="Gene3D" id="3.30.160.60">
    <property type="entry name" value="Classic Zinc Finger"/>
    <property type="match status" value="7"/>
</dbReference>
<feature type="domain" description="C2H2-type" evidence="7">
    <location>
        <begin position="495"/>
        <end position="524"/>
    </location>
</feature>
<feature type="domain" description="C2H2-type" evidence="7">
    <location>
        <begin position="656"/>
        <end position="683"/>
    </location>
</feature>
<proteinExistence type="predicted"/>
<evidence type="ECO:0000256" key="1">
    <source>
        <dbReference type="ARBA" id="ARBA00022723"/>
    </source>
</evidence>
<evidence type="ECO:0000313" key="10">
    <source>
        <dbReference type="RefSeq" id="XP_022238087.1"/>
    </source>
</evidence>
<dbReference type="PROSITE" id="PS00028">
    <property type="entry name" value="ZINC_FINGER_C2H2_1"/>
    <property type="match status" value="8"/>
</dbReference>
<keyword evidence="2" id="KW-0677">Repeat</keyword>
<keyword evidence="3 5" id="KW-0863">Zinc-finger</keyword>
<dbReference type="PROSITE" id="PS50157">
    <property type="entry name" value="ZINC_FINGER_C2H2_2"/>
    <property type="match status" value="9"/>
</dbReference>
<reference evidence="9 10" key="1">
    <citation type="submission" date="2025-05" db="UniProtKB">
        <authorList>
            <consortium name="RefSeq"/>
        </authorList>
    </citation>
    <scope>IDENTIFICATION</scope>
    <source>
        <tissue evidence="9 10">Muscle</tissue>
    </source>
</reference>
<dbReference type="Pfam" id="PF00096">
    <property type="entry name" value="zf-C2H2"/>
    <property type="match status" value="2"/>
</dbReference>
<evidence type="ECO:0000256" key="3">
    <source>
        <dbReference type="ARBA" id="ARBA00022771"/>
    </source>
</evidence>
<organism evidence="8 10">
    <name type="scientific">Limulus polyphemus</name>
    <name type="common">Atlantic horseshoe crab</name>
    <dbReference type="NCBI Taxonomy" id="6850"/>
    <lineage>
        <taxon>Eukaryota</taxon>
        <taxon>Metazoa</taxon>
        <taxon>Ecdysozoa</taxon>
        <taxon>Arthropoda</taxon>
        <taxon>Chelicerata</taxon>
        <taxon>Merostomata</taxon>
        <taxon>Xiphosura</taxon>
        <taxon>Limulidae</taxon>
        <taxon>Limulus</taxon>
    </lineage>
</organism>
<feature type="compositionally biased region" description="Polar residues" evidence="6">
    <location>
        <begin position="142"/>
        <end position="155"/>
    </location>
</feature>
<dbReference type="SUPFAM" id="SSF57667">
    <property type="entry name" value="beta-beta-alpha zinc fingers"/>
    <property type="match status" value="6"/>
</dbReference>
<feature type="domain" description="C2H2-type" evidence="7">
    <location>
        <begin position="601"/>
        <end position="627"/>
    </location>
</feature>
<evidence type="ECO:0000256" key="5">
    <source>
        <dbReference type="PROSITE-ProRule" id="PRU00042"/>
    </source>
</evidence>
<dbReference type="InterPro" id="IPR036236">
    <property type="entry name" value="Znf_C2H2_sf"/>
</dbReference>
<dbReference type="RefSeq" id="XP_022238087.1">
    <property type="nucleotide sequence ID" value="XM_022382379.1"/>
</dbReference>